<keyword evidence="12" id="KW-1185">Reference proteome</keyword>
<evidence type="ECO:0000256" key="1">
    <source>
        <dbReference type="ARBA" id="ARBA00004571"/>
    </source>
</evidence>
<dbReference type="InterPro" id="IPR041700">
    <property type="entry name" value="OMP_b-brl_3"/>
</dbReference>
<evidence type="ECO:0000256" key="2">
    <source>
        <dbReference type="ARBA" id="ARBA00022448"/>
    </source>
</evidence>
<keyword evidence="4" id="KW-0812">Transmembrane</keyword>
<feature type="signal peptide" evidence="9">
    <location>
        <begin position="1"/>
        <end position="20"/>
    </location>
</feature>
<dbReference type="Pfam" id="PF14905">
    <property type="entry name" value="OMP_b-brl_3"/>
    <property type="match status" value="1"/>
</dbReference>
<dbReference type="SUPFAM" id="SSF56935">
    <property type="entry name" value="Porins"/>
    <property type="match status" value="1"/>
</dbReference>
<feature type="compositionally biased region" description="Low complexity" evidence="8">
    <location>
        <begin position="370"/>
        <end position="385"/>
    </location>
</feature>
<gene>
    <name evidence="11" type="ORF">VRU48_03095</name>
</gene>
<evidence type="ECO:0000256" key="5">
    <source>
        <dbReference type="ARBA" id="ARBA00022729"/>
    </source>
</evidence>
<dbReference type="Gene3D" id="2.40.170.20">
    <property type="entry name" value="TonB-dependent receptor, beta-barrel domain"/>
    <property type="match status" value="1"/>
</dbReference>
<comment type="subcellular location">
    <subcellularLocation>
        <location evidence="1">Cell outer membrane</location>
        <topology evidence="1">Multi-pass membrane protein</topology>
    </subcellularLocation>
</comment>
<feature type="region of interest" description="Disordered" evidence="8">
    <location>
        <begin position="361"/>
        <end position="392"/>
    </location>
</feature>
<organism evidence="11 12">
    <name type="scientific">Pedobacter albus</name>
    <dbReference type="NCBI Taxonomy" id="3113905"/>
    <lineage>
        <taxon>Bacteria</taxon>
        <taxon>Pseudomonadati</taxon>
        <taxon>Bacteroidota</taxon>
        <taxon>Sphingobacteriia</taxon>
        <taxon>Sphingobacteriales</taxon>
        <taxon>Sphingobacteriaceae</taxon>
        <taxon>Pedobacter</taxon>
    </lineage>
</organism>
<keyword evidence="2" id="KW-0813">Transport</keyword>
<dbReference type="RefSeq" id="WP_330106459.1">
    <property type="nucleotide sequence ID" value="NZ_JAZDQT010000001.1"/>
</dbReference>
<feature type="chain" id="PRO_5045412569" evidence="9">
    <location>
        <begin position="21"/>
        <end position="922"/>
    </location>
</feature>
<dbReference type="InterPro" id="IPR008969">
    <property type="entry name" value="CarboxyPept-like_regulatory"/>
</dbReference>
<keyword evidence="5 9" id="KW-0732">Signal</keyword>
<evidence type="ECO:0000313" key="12">
    <source>
        <dbReference type="Proteomes" id="UP001336835"/>
    </source>
</evidence>
<evidence type="ECO:0000259" key="10">
    <source>
        <dbReference type="Pfam" id="PF14905"/>
    </source>
</evidence>
<evidence type="ECO:0000256" key="7">
    <source>
        <dbReference type="ARBA" id="ARBA00023237"/>
    </source>
</evidence>
<dbReference type="PROSITE" id="PS51257">
    <property type="entry name" value="PROKAR_LIPOPROTEIN"/>
    <property type="match status" value="1"/>
</dbReference>
<evidence type="ECO:0000256" key="8">
    <source>
        <dbReference type="SAM" id="MobiDB-lite"/>
    </source>
</evidence>
<accession>A0ABU7I3S5</accession>
<evidence type="ECO:0000256" key="3">
    <source>
        <dbReference type="ARBA" id="ARBA00022452"/>
    </source>
</evidence>
<dbReference type="Pfam" id="PF13620">
    <property type="entry name" value="CarboxypepD_reg"/>
    <property type="match status" value="1"/>
</dbReference>
<evidence type="ECO:0000256" key="6">
    <source>
        <dbReference type="ARBA" id="ARBA00023136"/>
    </source>
</evidence>
<sequence>MSKKLLLLVLLAISACQAFAQKASIKGSVVDTIEKKKLQNSSVLLIRSKDSILVKSVRANAQGEFELTNLQKGDYSLLISYPKMADFIRDIRLTDSSKFNLGPIHMETKTFLLNEVVVRAQKEAIRMKGDTIVYQADSFAVKPNANVQDLLRRLPGIEVDKNGAIKAAGEDVNTVLVEGEEFFGDDPLLATKYLKASAVSEVQVYDKKSKEAELTGIDDGKKDKIINIKLKENAKNGYLSTLDANSDLDHYKNLGGMLGVYKGKLKAAIYGNTTNLNQDSKVTSAMSKLKGNDYDVIEVGDDGSTMMISYGGDDDDYFSPTNGLPNYSAYGAHFSDKWNQNKLGLKLNYKNTDTKVIDNRTSNGQRLLPNGTSFFSSGTSTENSNKGGQSVKGNVDITLDSLSTMKISFSGKTNFNKNNSTNYNQSLNDQGLFVSKNNQQNSTDTDSELFNGNINYTHKSKKKGRTLSIDLQPETQNSKGIENSLNVTNYYNDQGQMNRTENLDLFKDNASKQTSLGTRISYTEPLGKKWQLQTAYSFKTVISSSNRMVYDNLQNRKAIDSLSNNFDFNNFSNIGKVVLQYRAQKFSVSGGVEATQTSFELDDIDRNNKFNRNYLNWAPRGNFNYRISKSTSLSLNYNGNTSQPSLDQLQPIRQINNPLYQVVGNSNLKPSFSNSIGLNFNSYQFKSEQFIYGYLSYNFTRNAIASTQTVDEFNKTISSYTNLNGNNSIYANASYQKGFSKLHFRASFSISYNSSNYVSILNNKLNKNFNGQLNLRPGFSYYTDKVQVNYNPSVTFLNSNSSLGSINNGKSYTHNHEISGTIQLPYKTEFNTSISLSYRPANQSFNTPLNVALWNCYISKKMLPTDALEMKLSVSDILNQKIGYNRYVGGNYINETTFSYIPRYILIGLTYNLSGNFAKAAK</sequence>
<dbReference type="SUPFAM" id="SSF49464">
    <property type="entry name" value="Carboxypeptidase regulatory domain-like"/>
    <property type="match status" value="1"/>
</dbReference>
<name>A0ABU7I3S5_9SPHI</name>
<feature type="domain" description="Outer membrane protein beta-barrel" evidence="10">
    <location>
        <begin position="458"/>
        <end position="911"/>
    </location>
</feature>
<proteinExistence type="predicted"/>
<dbReference type="PANTHER" id="PTHR30069:SF29">
    <property type="entry name" value="HEMOGLOBIN AND HEMOGLOBIN-HAPTOGLOBIN-BINDING PROTEIN 1-RELATED"/>
    <property type="match status" value="1"/>
</dbReference>
<dbReference type="InterPro" id="IPR039426">
    <property type="entry name" value="TonB-dep_rcpt-like"/>
</dbReference>
<protein>
    <submittedName>
        <fullName evidence="11">Outer membrane beta-barrel protein</fullName>
    </submittedName>
</protein>
<evidence type="ECO:0000256" key="9">
    <source>
        <dbReference type="SAM" id="SignalP"/>
    </source>
</evidence>
<dbReference type="PANTHER" id="PTHR30069">
    <property type="entry name" value="TONB-DEPENDENT OUTER MEMBRANE RECEPTOR"/>
    <property type="match status" value="1"/>
</dbReference>
<dbReference type="InterPro" id="IPR036942">
    <property type="entry name" value="Beta-barrel_TonB_sf"/>
</dbReference>
<keyword evidence="6" id="KW-0472">Membrane</keyword>
<dbReference type="Proteomes" id="UP001336835">
    <property type="component" value="Unassembled WGS sequence"/>
</dbReference>
<evidence type="ECO:0000313" key="11">
    <source>
        <dbReference type="EMBL" id="MEE1944078.1"/>
    </source>
</evidence>
<evidence type="ECO:0000256" key="4">
    <source>
        <dbReference type="ARBA" id="ARBA00022692"/>
    </source>
</evidence>
<keyword evidence="3" id="KW-1134">Transmembrane beta strand</keyword>
<keyword evidence="7" id="KW-0998">Cell outer membrane</keyword>
<comment type="caution">
    <text evidence="11">The sequence shown here is derived from an EMBL/GenBank/DDBJ whole genome shotgun (WGS) entry which is preliminary data.</text>
</comment>
<dbReference type="EMBL" id="JAZDQT010000001">
    <property type="protein sequence ID" value="MEE1944078.1"/>
    <property type="molecule type" value="Genomic_DNA"/>
</dbReference>
<reference evidence="11 12" key="1">
    <citation type="submission" date="2024-01" db="EMBL/GenBank/DDBJ databases">
        <title>Pedobacter sp. nov., isolated from fresh soil.</title>
        <authorList>
            <person name="Le N.T.T."/>
        </authorList>
    </citation>
    <scope>NUCLEOTIDE SEQUENCE [LARGE SCALE GENOMIC DNA]</scope>
    <source>
        <strain evidence="11 12">KR3-3</strain>
    </source>
</reference>